<sequence>MLGTAFISTVFRKRRERQSSQHIWWLDQKPGPEFQKLPFPDSGTGPPTHPGREALTSGPRPGRPLLPEAHRFPSRPCPGPLPQRQGRGGTAARTRFPPAAFAHPIADPAQPFRDPDLSRPFAPRLSLRCDLQTCRQTPDREEDQDGGIGEQVVCCLHNNFKKLKLIQRTSIIQNHGLAERERSVSAEKLRSLCTEPRESGWWRATGHAVWLFFST</sequence>
<dbReference type="EMBL" id="JACAGB010000126">
    <property type="protein sequence ID" value="KAF6268261.1"/>
    <property type="molecule type" value="Genomic_DNA"/>
</dbReference>
<proteinExistence type="predicted"/>
<evidence type="ECO:0000256" key="1">
    <source>
        <dbReference type="SAM" id="MobiDB-lite"/>
    </source>
</evidence>
<dbReference type="Proteomes" id="UP000558488">
    <property type="component" value="Unassembled WGS sequence"/>
</dbReference>
<protein>
    <submittedName>
        <fullName evidence="2">Uncharacterized protein</fullName>
    </submittedName>
</protein>
<feature type="compositionally biased region" description="Low complexity" evidence="1">
    <location>
        <begin position="82"/>
        <end position="94"/>
    </location>
</feature>
<reference evidence="2 3" key="1">
    <citation type="journal article" date="2020" name="Nature">
        <title>Six reference-quality genomes reveal evolution of bat adaptations.</title>
        <authorList>
            <person name="Jebb D."/>
            <person name="Huang Z."/>
            <person name="Pippel M."/>
            <person name="Hughes G.M."/>
            <person name="Lavrichenko K."/>
            <person name="Devanna P."/>
            <person name="Winkler S."/>
            <person name="Jermiin L.S."/>
            <person name="Skirmuntt E.C."/>
            <person name="Katzourakis A."/>
            <person name="Burkitt-Gray L."/>
            <person name="Ray D.A."/>
            <person name="Sullivan K.A.M."/>
            <person name="Roscito J.G."/>
            <person name="Kirilenko B.M."/>
            <person name="Davalos L.M."/>
            <person name="Corthals A.P."/>
            <person name="Power M.L."/>
            <person name="Jones G."/>
            <person name="Ransome R.D."/>
            <person name="Dechmann D.K.N."/>
            <person name="Locatelli A.G."/>
            <person name="Puechmaille S.J."/>
            <person name="Fedrigo O."/>
            <person name="Jarvis E.D."/>
            <person name="Hiller M."/>
            <person name="Vernes S.C."/>
            <person name="Myers E.W."/>
            <person name="Teeling E.C."/>
        </authorList>
    </citation>
    <scope>NUCLEOTIDE SEQUENCE [LARGE SCALE GENOMIC DNA]</scope>
    <source>
        <strain evidence="2">MPipKuh1</strain>
        <tissue evidence="2">Flight muscle</tissue>
    </source>
</reference>
<accession>A0A7J7QWH6</accession>
<keyword evidence="3" id="KW-1185">Reference proteome</keyword>
<evidence type="ECO:0000313" key="2">
    <source>
        <dbReference type="EMBL" id="KAF6268261.1"/>
    </source>
</evidence>
<comment type="caution">
    <text evidence="2">The sequence shown here is derived from an EMBL/GenBank/DDBJ whole genome shotgun (WGS) entry which is preliminary data.</text>
</comment>
<name>A0A7J7QWH6_PIPKU</name>
<evidence type="ECO:0000313" key="3">
    <source>
        <dbReference type="Proteomes" id="UP000558488"/>
    </source>
</evidence>
<gene>
    <name evidence="2" type="ORF">mPipKuh1_008234</name>
</gene>
<feature type="region of interest" description="Disordered" evidence="1">
    <location>
        <begin position="28"/>
        <end position="94"/>
    </location>
</feature>
<organism evidence="2 3">
    <name type="scientific">Pipistrellus kuhlii</name>
    <name type="common">Kuhl's pipistrelle</name>
    <dbReference type="NCBI Taxonomy" id="59472"/>
    <lineage>
        <taxon>Eukaryota</taxon>
        <taxon>Metazoa</taxon>
        <taxon>Chordata</taxon>
        <taxon>Craniata</taxon>
        <taxon>Vertebrata</taxon>
        <taxon>Euteleostomi</taxon>
        <taxon>Mammalia</taxon>
        <taxon>Eutheria</taxon>
        <taxon>Laurasiatheria</taxon>
        <taxon>Chiroptera</taxon>
        <taxon>Yangochiroptera</taxon>
        <taxon>Vespertilionidae</taxon>
        <taxon>Pipistrellus</taxon>
    </lineage>
</organism>
<dbReference type="AlphaFoldDB" id="A0A7J7QWH6"/>